<keyword evidence="8" id="KW-0256">Endoplasmic reticulum</keyword>
<evidence type="ECO:0000256" key="2">
    <source>
        <dbReference type="ARBA" id="ARBA00004367"/>
    </source>
</evidence>
<dbReference type="PANTHER" id="PTHR12613:SF0">
    <property type="entry name" value="ERO1-LIKE PROTEIN"/>
    <property type="match status" value="1"/>
</dbReference>
<evidence type="ECO:0000256" key="14">
    <source>
        <dbReference type="ARBA" id="ARBA00023180"/>
    </source>
</evidence>
<dbReference type="EMBL" id="PKMF04000124">
    <property type="protein sequence ID" value="KAK7848717.1"/>
    <property type="molecule type" value="Genomic_DNA"/>
</dbReference>
<evidence type="ECO:0000256" key="1">
    <source>
        <dbReference type="ARBA" id="ARBA00001974"/>
    </source>
</evidence>
<protein>
    <submittedName>
        <fullName evidence="16">Endoplasmic reticulum oxidoreductin-2</fullName>
    </submittedName>
</protein>
<comment type="caution">
    <text evidence="16">The sequence shown here is derived from an EMBL/GenBank/DDBJ whole genome shotgun (WGS) entry which is preliminary data.</text>
</comment>
<dbReference type="GO" id="GO:0034975">
    <property type="term" value="P:protein folding in endoplasmic reticulum"/>
    <property type="evidence" value="ECO:0007669"/>
    <property type="project" value="InterPro"/>
</dbReference>
<evidence type="ECO:0000256" key="13">
    <source>
        <dbReference type="ARBA" id="ARBA00023157"/>
    </source>
</evidence>
<dbReference type="GO" id="GO:0005789">
    <property type="term" value="C:endoplasmic reticulum membrane"/>
    <property type="evidence" value="ECO:0007669"/>
    <property type="project" value="UniProtKB-SubCell"/>
</dbReference>
<dbReference type="InterPro" id="IPR007266">
    <property type="entry name" value="Ero1"/>
</dbReference>
<gene>
    <name evidence="16" type="primary">AERO2_1</name>
    <name evidence="16" type="ORF">CFP56_004575</name>
</gene>
<dbReference type="Proteomes" id="UP000237347">
    <property type="component" value="Unassembled WGS sequence"/>
</dbReference>
<accession>A0AAW0LAM0</accession>
<keyword evidence="12" id="KW-0472">Membrane</keyword>
<proteinExistence type="inferred from homology"/>
<keyword evidence="7" id="KW-0732">Signal</keyword>
<dbReference type="InterPro" id="IPR037192">
    <property type="entry name" value="ERO1-like_sf"/>
</dbReference>
<evidence type="ECO:0000256" key="6">
    <source>
        <dbReference type="ARBA" id="ARBA00022630"/>
    </source>
</evidence>
<comment type="cofactor">
    <cofactor evidence="1">
        <name>FAD</name>
        <dbReference type="ChEBI" id="CHEBI:57692"/>
    </cofactor>
</comment>
<dbReference type="GO" id="GO:0071949">
    <property type="term" value="F:FAD binding"/>
    <property type="evidence" value="ECO:0007669"/>
    <property type="project" value="InterPro"/>
</dbReference>
<dbReference type="Pfam" id="PF04137">
    <property type="entry name" value="ERO1"/>
    <property type="match status" value="1"/>
</dbReference>
<dbReference type="SUPFAM" id="SSF110019">
    <property type="entry name" value="ERO1-like"/>
    <property type="match status" value="1"/>
</dbReference>
<name>A0AAW0LAM0_QUESU</name>
<evidence type="ECO:0000256" key="11">
    <source>
        <dbReference type="ARBA" id="ARBA00023002"/>
    </source>
</evidence>
<keyword evidence="15" id="KW-0676">Redox-active center</keyword>
<evidence type="ECO:0000256" key="7">
    <source>
        <dbReference type="ARBA" id="ARBA00022729"/>
    </source>
</evidence>
<organism evidence="16 17">
    <name type="scientific">Quercus suber</name>
    <name type="common">Cork oak</name>
    <dbReference type="NCBI Taxonomy" id="58331"/>
    <lineage>
        <taxon>Eukaryota</taxon>
        <taxon>Viridiplantae</taxon>
        <taxon>Streptophyta</taxon>
        <taxon>Embryophyta</taxon>
        <taxon>Tracheophyta</taxon>
        <taxon>Spermatophyta</taxon>
        <taxon>Magnoliopsida</taxon>
        <taxon>eudicotyledons</taxon>
        <taxon>Gunneridae</taxon>
        <taxon>Pentapetalae</taxon>
        <taxon>rosids</taxon>
        <taxon>fabids</taxon>
        <taxon>Fagales</taxon>
        <taxon>Fagaceae</taxon>
        <taxon>Quercus</taxon>
    </lineage>
</organism>
<keyword evidence="10" id="KW-0249">Electron transport</keyword>
<evidence type="ECO:0000256" key="8">
    <source>
        <dbReference type="ARBA" id="ARBA00022824"/>
    </source>
</evidence>
<keyword evidence="14" id="KW-0325">Glycoprotein</keyword>
<evidence type="ECO:0000256" key="9">
    <source>
        <dbReference type="ARBA" id="ARBA00022827"/>
    </source>
</evidence>
<comment type="subcellular location">
    <subcellularLocation>
        <location evidence="2">Endoplasmic reticulum membrane</location>
        <topology evidence="2">Peripheral membrane protein</topology>
        <orientation evidence="2">Lumenal side</orientation>
    </subcellularLocation>
</comment>
<keyword evidence="6" id="KW-0285">Flavoprotein</keyword>
<keyword evidence="11" id="KW-0560">Oxidoreductase</keyword>
<dbReference type="AlphaFoldDB" id="A0AAW0LAM0"/>
<evidence type="ECO:0000256" key="4">
    <source>
        <dbReference type="ARBA" id="ARBA00011802"/>
    </source>
</evidence>
<reference evidence="16 17" key="1">
    <citation type="journal article" date="2018" name="Sci. Data">
        <title>The draft genome sequence of cork oak.</title>
        <authorList>
            <person name="Ramos A.M."/>
            <person name="Usie A."/>
            <person name="Barbosa P."/>
            <person name="Barros P.M."/>
            <person name="Capote T."/>
            <person name="Chaves I."/>
            <person name="Simoes F."/>
            <person name="Abreu I."/>
            <person name="Carrasquinho I."/>
            <person name="Faro C."/>
            <person name="Guimaraes J.B."/>
            <person name="Mendonca D."/>
            <person name="Nobrega F."/>
            <person name="Rodrigues L."/>
            <person name="Saibo N.J.M."/>
            <person name="Varela M.C."/>
            <person name="Egas C."/>
            <person name="Matos J."/>
            <person name="Miguel C.M."/>
            <person name="Oliveira M.M."/>
            <person name="Ricardo C.P."/>
            <person name="Goncalves S."/>
        </authorList>
    </citation>
    <scope>NUCLEOTIDE SEQUENCE [LARGE SCALE GENOMIC DNA]</scope>
    <source>
        <strain evidence="17">cv. HL8</strain>
    </source>
</reference>
<sequence length="320" mass="35699">MNYSPSWPDDESEFPESFKRPHYGLSTDDPICQEGKLQAVVDCTIDSKAFRGWTVTDTPWTIDDETDNCSGLMDCVGCKKCCMRGKLQVLGLGTALKTLFSVDGQEHPDQTVSSNRFCIANLPEALDLDQIPGDLVNESIKHVLFHIPYDIVFFKQCKHHVVPTQVPHTIHVRNTVILGLVENNFDLSSYSLKLSCGSSGTNLQEIKQLTQECNDMRNWKAGLEKFSYYGHELCILNEQPSSVKCKLPNGNAATRSLRNRRSSNSFCAKSDLFAMLCLQEGKRGRNVMFLEECNVSFLVGGVLSELGEVGSPVQSNLIEF</sequence>
<evidence type="ECO:0000256" key="12">
    <source>
        <dbReference type="ARBA" id="ARBA00023136"/>
    </source>
</evidence>
<evidence type="ECO:0000256" key="5">
    <source>
        <dbReference type="ARBA" id="ARBA00022448"/>
    </source>
</evidence>
<evidence type="ECO:0000313" key="17">
    <source>
        <dbReference type="Proteomes" id="UP000237347"/>
    </source>
</evidence>
<comment type="similarity">
    <text evidence="3">Belongs to the EROs family.</text>
</comment>
<keyword evidence="5" id="KW-0813">Transport</keyword>
<dbReference type="PANTHER" id="PTHR12613">
    <property type="entry name" value="ERO1-RELATED"/>
    <property type="match status" value="1"/>
</dbReference>
<evidence type="ECO:0000256" key="10">
    <source>
        <dbReference type="ARBA" id="ARBA00022982"/>
    </source>
</evidence>
<keyword evidence="13" id="KW-1015">Disulfide bond</keyword>
<evidence type="ECO:0000256" key="3">
    <source>
        <dbReference type="ARBA" id="ARBA00008277"/>
    </source>
</evidence>
<evidence type="ECO:0000313" key="16">
    <source>
        <dbReference type="EMBL" id="KAK7848717.1"/>
    </source>
</evidence>
<keyword evidence="17" id="KW-1185">Reference proteome</keyword>
<dbReference type="GO" id="GO:0016972">
    <property type="term" value="F:thiol oxidase activity"/>
    <property type="evidence" value="ECO:0007669"/>
    <property type="project" value="InterPro"/>
</dbReference>
<comment type="subunit">
    <text evidence="4">May function both as a monomer and a homodimer.</text>
</comment>
<evidence type="ECO:0000256" key="15">
    <source>
        <dbReference type="ARBA" id="ARBA00023284"/>
    </source>
</evidence>
<keyword evidence="9" id="KW-0274">FAD</keyword>
<dbReference type="GO" id="GO:0015035">
    <property type="term" value="F:protein-disulfide reductase activity"/>
    <property type="evidence" value="ECO:0007669"/>
    <property type="project" value="InterPro"/>
</dbReference>